<evidence type="ECO:0000313" key="1">
    <source>
        <dbReference type="EMBL" id="CAG7864983.1"/>
    </source>
</evidence>
<dbReference type="Proteomes" id="UP000694005">
    <property type="component" value="Chromosome A09"/>
</dbReference>
<evidence type="ECO:0000313" key="2">
    <source>
        <dbReference type="Proteomes" id="UP000694005"/>
    </source>
</evidence>
<name>A0A8D9D183_BRACM</name>
<dbReference type="EMBL" id="LS974625">
    <property type="protein sequence ID" value="CAG7864983.1"/>
    <property type="molecule type" value="Genomic_DNA"/>
</dbReference>
<sequence length="45" mass="5512">MQEKNLEKFEQNREYKHCLFIFISLWFLQMSSGRSEPNLNIFSNN</sequence>
<protein>
    <submittedName>
        <fullName evidence="1">Uncharacterized protein</fullName>
    </submittedName>
</protein>
<reference evidence="1 2" key="1">
    <citation type="submission" date="2021-07" db="EMBL/GenBank/DDBJ databases">
        <authorList>
            <consortium name="Genoscope - CEA"/>
            <person name="William W."/>
        </authorList>
    </citation>
    <scope>NUCLEOTIDE SEQUENCE [LARGE SCALE GENOMIC DNA]</scope>
</reference>
<proteinExistence type="predicted"/>
<accession>A0A8D9D183</accession>
<dbReference type="Gramene" id="A09p54500.2_BraZ1">
    <property type="protein sequence ID" value="A09p54500.2_BraZ1.CDS"/>
    <property type="gene ID" value="A09g54500.2_BraZ1"/>
</dbReference>
<gene>
    <name evidence="1" type="ORF">BRAPAZ1V2_A09P54500.2</name>
</gene>
<feature type="non-terminal residue" evidence="1">
    <location>
        <position position="1"/>
    </location>
</feature>
<dbReference type="AlphaFoldDB" id="A0A8D9D183"/>
<organism evidence="1 2">
    <name type="scientific">Brassica campestris</name>
    <name type="common">Field mustard</name>
    <dbReference type="NCBI Taxonomy" id="3711"/>
    <lineage>
        <taxon>Eukaryota</taxon>
        <taxon>Viridiplantae</taxon>
        <taxon>Streptophyta</taxon>
        <taxon>Embryophyta</taxon>
        <taxon>Tracheophyta</taxon>
        <taxon>Spermatophyta</taxon>
        <taxon>Magnoliopsida</taxon>
        <taxon>eudicotyledons</taxon>
        <taxon>Gunneridae</taxon>
        <taxon>Pentapetalae</taxon>
        <taxon>rosids</taxon>
        <taxon>malvids</taxon>
        <taxon>Brassicales</taxon>
        <taxon>Brassicaceae</taxon>
        <taxon>Brassiceae</taxon>
        <taxon>Brassica</taxon>
    </lineage>
</organism>